<dbReference type="Ensembl" id="ENSMGAT00000024898.1">
    <property type="protein sequence ID" value="ENSMGAP00000025749.1"/>
    <property type="gene ID" value="ENSMGAG00000003091.3"/>
</dbReference>
<dbReference type="GO" id="GO:0005856">
    <property type="term" value="C:cytoskeleton"/>
    <property type="evidence" value="ECO:0007669"/>
    <property type="project" value="TreeGrafter"/>
</dbReference>
<name>A0A803Y1V2_MELGA</name>
<dbReference type="GeneTree" id="ENSGT00940000159299"/>
<dbReference type="PANTHER" id="PTHR10672">
    <property type="entry name" value="ADDUCIN"/>
    <property type="match status" value="1"/>
</dbReference>
<feature type="compositionally biased region" description="Basic residues" evidence="3">
    <location>
        <begin position="464"/>
        <end position="488"/>
    </location>
</feature>
<dbReference type="Gene3D" id="3.40.225.10">
    <property type="entry name" value="Class II aldolase/adducin N-terminal domain"/>
    <property type="match status" value="1"/>
</dbReference>
<dbReference type="InterPro" id="IPR051017">
    <property type="entry name" value="Aldolase-II_Adducin_sf"/>
</dbReference>
<accession>A0A803Y1V2</accession>
<dbReference type="PROSITE" id="PS51257">
    <property type="entry name" value="PROKAR_LIPOPROTEIN"/>
    <property type="match status" value="1"/>
</dbReference>
<comment type="subcellular location">
    <subcellularLocation>
        <location evidence="1">Cell membrane</location>
        <topology evidence="1">Peripheral membrane protein</topology>
        <orientation evidence="1">Cytoplasmic side</orientation>
    </subcellularLocation>
</comment>
<dbReference type="SUPFAM" id="SSF53639">
    <property type="entry name" value="AraD/HMP-PK domain-like"/>
    <property type="match status" value="1"/>
</dbReference>
<dbReference type="Proteomes" id="UP000001645">
    <property type="component" value="Chromosome 24"/>
</dbReference>
<dbReference type="InterPro" id="IPR001303">
    <property type="entry name" value="Aldolase_II/adducin_N"/>
</dbReference>
<feature type="compositionally biased region" description="Low complexity" evidence="3">
    <location>
        <begin position="453"/>
        <end position="463"/>
    </location>
</feature>
<evidence type="ECO:0000256" key="1">
    <source>
        <dbReference type="ARBA" id="ARBA00004413"/>
    </source>
</evidence>
<dbReference type="GO" id="GO:0014069">
    <property type="term" value="C:postsynaptic density"/>
    <property type="evidence" value="ECO:0007669"/>
    <property type="project" value="TreeGrafter"/>
</dbReference>
<dbReference type="PANTHER" id="PTHR10672:SF6">
    <property type="entry name" value="BETA-ADDUCIN"/>
    <property type="match status" value="1"/>
</dbReference>
<dbReference type="InterPro" id="IPR036409">
    <property type="entry name" value="Aldolase_II/adducin_N_sf"/>
</dbReference>
<protein>
    <recommendedName>
        <fullName evidence="4">Class II aldolase/adducin N-terminal domain-containing protein</fullName>
    </recommendedName>
</protein>
<evidence type="ECO:0000313" key="5">
    <source>
        <dbReference type="Ensembl" id="ENSMGAP00000025749.1"/>
    </source>
</evidence>
<keyword evidence="6" id="KW-1185">Reference proteome</keyword>
<dbReference type="GO" id="GO:0005886">
    <property type="term" value="C:plasma membrane"/>
    <property type="evidence" value="ECO:0007669"/>
    <property type="project" value="UniProtKB-SubCell"/>
</dbReference>
<feature type="compositionally biased region" description="Polar residues" evidence="3">
    <location>
        <begin position="331"/>
        <end position="341"/>
    </location>
</feature>
<feature type="compositionally biased region" description="Basic and acidic residues" evidence="3">
    <location>
        <begin position="375"/>
        <end position="396"/>
    </location>
</feature>
<comment type="similarity">
    <text evidence="2">Belongs to the aldolase class II family. Adducin subfamily.</text>
</comment>
<organism evidence="5 6">
    <name type="scientific">Meleagris gallopavo</name>
    <name type="common">Wild turkey</name>
    <dbReference type="NCBI Taxonomy" id="9103"/>
    <lineage>
        <taxon>Eukaryota</taxon>
        <taxon>Metazoa</taxon>
        <taxon>Chordata</taxon>
        <taxon>Craniata</taxon>
        <taxon>Vertebrata</taxon>
        <taxon>Euteleostomi</taxon>
        <taxon>Archelosauria</taxon>
        <taxon>Archosauria</taxon>
        <taxon>Dinosauria</taxon>
        <taxon>Saurischia</taxon>
        <taxon>Theropoda</taxon>
        <taxon>Coelurosauria</taxon>
        <taxon>Aves</taxon>
        <taxon>Neognathae</taxon>
        <taxon>Galloanserae</taxon>
        <taxon>Galliformes</taxon>
        <taxon>Phasianidae</taxon>
        <taxon>Meleagridinae</taxon>
        <taxon>Meleagris</taxon>
    </lineage>
</organism>
<dbReference type="GO" id="GO:0051015">
    <property type="term" value="F:actin filament binding"/>
    <property type="evidence" value="ECO:0007669"/>
    <property type="project" value="TreeGrafter"/>
</dbReference>
<evidence type="ECO:0000259" key="4">
    <source>
        <dbReference type="Pfam" id="PF00596"/>
    </source>
</evidence>
<feature type="domain" description="Class II aldolase/adducin N-terminal" evidence="4">
    <location>
        <begin position="37"/>
        <end position="129"/>
    </location>
</feature>
<feature type="compositionally biased region" description="Basic and acidic residues" evidence="3">
    <location>
        <begin position="404"/>
        <end position="427"/>
    </location>
</feature>
<dbReference type="AlphaFoldDB" id="A0A803Y1V2"/>
<reference evidence="5 6" key="1">
    <citation type="journal article" date="2010" name="PLoS Biol.">
        <title>Multi-platform next-generation sequencing of the domestic turkey (Meleagris gallopavo): genome assembly and analysis.</title>
        <authorList>
            <person name="Dalloul R.A."/>
            <person name="Long J.A."/>
            <person name="Zimin A.V."/>
            <person name="Aslam L."/>
            <person name="Beal K."/>
            <person name="Blomberg L.A."/>
            <person name="Bouffard P."/>
            <person name="Burt D.W."/>
            <person name="Crasta O."/>
            <person name="Crooijmans R.P."/>
            <person name="Cooper K."/>
            <person name="Coulombe R.A."/>
            <person name="De S."/>
            <person name="Delany M.E."/>
            <person name="Dodgson J.B."/>
            <person name="Dong J.J."/>
            <person name="Evans C."/>
            <person name="Frederickson K.M."/>
            <person name="Flicek P."/>
            <person name="Florea L."/>
            <person name="Folkerts O."/>
            <person name="Groenen M.A."/>
            <person name="Harkins T.T."/>
            <person name="Herrero J."/>
            <person name="Hoffmann S."/>
            <person name="Megens H.J."/>
            <person name="Jiang A."/>
            <person name="de Jong P."/>
            <person name="Kaiser P."/>
            <person name="Kim H."/>
            <person name="Kim K.W."/>
            <person name="Kim S."/>
            <person name="Langenberger D."/>
            <person name="Lee M.K."/>
            <person name="Lee T."/>
            <person name="Mane S."/>
            <person name="Marcais G."/>
            <person name="Marz M."/>
            <person name="McElroy A.P."/>
            <person name="Modise T."/>
            <person name="Nefedov M."/>
            <person name="Notredame C."/>
            <person name="Paton I.R."/>
            <person name="Payne W.S."/>
            <person name="Pertea G."/>
            <person name="Prickett D."/>
            <person name="Puiu D."/>
            <person name="Qioa D."/>
            <person name="Raineri E."/>
            <person name="Ruffier M."/>
            <person name="Salzberg S.L."/>
            <person name="Schatz M.C."/>
            <person name="Scheuring C."/>
            <person name="Schmidt C.J."/>
            <person name="Schroeder S."/>
            <person name="Searle S.M."/>
            <person name="Smith E.J."/>
            <person name="Smith J."/>
            <person name="Sonstegard T.S."/>
            <person name="Stadler P.F."/>
            <person name="Tafer H."/>
            <person name="Tu Z.J."/>
            <person name="Van Tassell C.P."/>
            <person name="Vilella A.J."/>
            <person name="Williams K.P."/>
            <person name="Yorke J.A."/>
            <person name="Zhang L."/>
            <person name="Zhang H.B."/>
            <person name="Zhang X."/>
            <person name="Zhang Y."/>
            <person name="Reed K.M."/>
        </authorList>
    </citation>
    <scope>NUCLEOTIDE SEQUENCE [LARGE SCALE GENOMIC DNA]</scope>
</reference>
<reference evidence="5" key="3">
    <citation type="submission" date="2025-09" db="UniProtKB">
        <authorList>
            <consortium name="Ensembl"/>
        </authorList>
    </citation>
    <scope>IDENTIFICATION</scope>
</reference>
<evidence type="ECO:0000313" key="6">
    <source>
        <dbReference type="Proteomes" id="UP000001645"/>
    </source>
</evidence>
<dbReference type="Pfam" id="PF00596">
    <property type="entry name" value="Aldolase_II"/>
    <property type="match status" value="1"/>
</dbReference>
<evidence type="ECO:0000256" key="2">
    <source>
        <dbReference type="ARBA" id="ARBA00006274"/>
    </source>
</evidence>
<dbReference type="Bgee" id="ENSMGAG00000003091">
    <property type="expression patterns" value="Expressed in brain and 10 other cell types or tissues"/>
</dbReference>
<dbReference type="GO" id="GO:0051016">
    <property type="term" value="P:barbed-end actin filament capping"/>
    <property type="evidence" value="ECO:0007669"/>
    <property type="project" value="TreeGrafter"/>
</dbReference>
<evidence type="ECO:0000256" key="3">
    <source>
        <dbReference type="SAM" id="MobiDB-lite"/>
    </source>
</evidence>
<gene>
    <name evidence="5" type="primary">ADD2</name>
</gene>
<sequence length="488" mass="54007">MSCRAMLSCRAVPCCHVVPCHAVMSCRAMLSCRAVPCHVMPDHAVPQVSAMRCGVLPISRAALLLGDIAYFDFRGEVEDEADRVELQKCLGPTCKILVLRNHGVLALGDTAEEAFYSIFHLQAACEVQVSALASAGGAENLIVLERAKHRPHEVGSVRWAGSTFGPMQKSRLGEHEFEALMRMLDNLGYRTGYTYRYPFVQEKSKPKSDVLIPATVTAFVFEEEAMPTPALRQHAQKQQKEKTRWLNTPNTYLRVEEQQGGQKTKTTWLKADEVEKGSSGTAIRIENPNQFVPLYTDPQEVLEMRNKIREQNRQDVKSAGPQSQLLASVIAETSRSPSTESHLGDAETKNPSQEEAPAEPEPPNPFSQLTDQELEEYKREVERKKLGLHGDKKVEDGQAPADSSAEKEPPAVVNGKDEEQSTEESKGGDQTSTPANPEQDVPKEKTETVTSTPVSPEGSPSKSPSKKKKKFRTPSFLKKGKKKEKIES</sequence>
<reference evidence="5" key="2">
    <citation type="submission" date="2025-08" db="UniProtKB">
        <authorList>
            <consortium name="Ensembl"/>
        </authorList>
    </citation>
    <scope>IDENTIFICATION</scope>
</reference>
<feature type="region of interest" description="Disordered" evidence="3">
    <location>
        <begin position="331"/>
        <end position="488"/>
    </location>
</feature>
<proteinExistence type="inferred from homology"/>